<feature type="transmembrane region" description="Helical" evidence="1">
    <location>
        <begin position="135"/>
        <end position="158"/>
    </location>
</feature>
<keyword evidence="1" id="KW-0472">Membrane</keyword>
<gene>
    <name evidence="3" type="ORF">EDD30_7082</name>
</gene>
<dbReference type="InterPro" id="IPR046675">
    <property type="entry name" value="DUF6545"/>
</dbReference>
<dbReference type="NCBIfam" id="NF042915">
    <property type="entry name" value="MAB_1171c_fam"/>
    <property type="match status" value="1"/>
</dbReference>
<name>A0A3N1GUW4_9ACTN</name>
<proteinExistence type="predicted"/>
<evidence type="ECO:0000259" key="2">
    <source>
        <dbReference type="Pfam" id="PF20182"/>
    </source>
</evidence>
<feature type="transmembrane region" description="Helical" evidence="1">
    <location>
        <begin position="170"/>
        <end position="194"/>
    </location>
</feature>
<dbReference type="EMBL" id="RJKL01000001">
    <property type="protein sequence ID" value="ROP34017.1"/>
    <property type="molecule type" value="Genomic_DNA"/>
</dbReference>
<protein>
    <recommendedName>
        <fullName evidence="2">DUF6545 domain-containing protein</fullName>
    </recommendedName>
</protein>
<reference evidence="3 4" key="1">
    <citation type="submission" date="2018-11" db="EMBL/GenBank/DDBJ databases">
        <title>Sequencing the genomes of 1000 actinobacteria strains.</title>
        <authorList>
            <person name="Klenk H.-P."/>
        </authorList>
    </citation>
    <scope>NUCLEOTIDE SEQUENCE [LARGE SCALE GENOMIC DNA]</scope>
    <source>
        <strain evidence="3 4">DSM 43634</strain>
    </source>
</reference>
<sequence>MRDVPSWVENLRGVIFVVVWAVLILRIPAVRRRRQRPAWVVLLCLAVGSVAIQAGVARRIDDATGVTHLSDLVVTMVALTDFAAVWWFAQHLRRDEEPGPARRAPLSAAAAMATAAIVLFILTPEADRFGKQAHGWWIVYAIAWIGYGATTAVAAAAIFWRTARSMRSPLLRYSMIALTIGVGAELPYLVIRAIRWFVPGTPAELAVAGFWCSFARFVVVALACSIAALEPMRKAVVYWGRRQRLHRLWSLLRESTPELVLHEPVSRTADLVGFGNTWELLHQRVVEIRDSITFLHDGWATPALLRAAVDHAGKTGAGPQRLVAIACWVEATRRQALAGVPRTAQEPGQELLPDVRATASTMRREVSQLVRLHRHLTSRAVQDFAGRQASSPASPVS</sequence>
<dbReference type="Pfam" id="PF20182">
    <property type="entry name" value="DUF6545"/>
    <property type="match status" value="1"/>
</dbReference>
<evidence type="ECO:0000313" key="4">
    <source>
        <dbReference type="Proteomes" id="UP000271683"/>
    </source>
</evidence>
<dbReference type="AlphaFoldDB" id="A0A3N1GUW4"/>
<accession>A0A3N1GUW4</accession>
<evidence type="ECO:0000313" key="3">
    <source>
        <dbReference type="EMBL" id="ROP34017.1"/>
    </source>
</evidence>
<feature type="transmembrane region" description="Helical" evidence="1">
    <location>
        <begin position="72"/>
        <end position="92"/>
    </location>
</feature>
<feature type="transmembrane region" description="Helical" evidence="1">
    <location>
        <begin position="6"/>
        <end position="27"/>
    </location>
</feature>
<feature type="transmembrane region" description="Helical" evidence="1">
    <location>
        <begin position="104"/>
        <end position="123"/>
    </location>
</feature>
<keyword evidence="1" id="KW-1133">Transmembrane helix</keyword>
<dbReference type="Proteomes" id="UP000271683">
    <property type="component" value="Unassembled WGS sequence"/>
</dbReference>
<feature type="domain" description="DUF6545" evidence="2">
    <location>
        <begin position="241"/>
        <end position="377"/>
    </location>
</feature>
<keyword evidence="1" id="KW-0812">Transmembrane</keyword>
<organism evidence="3 4">
    <name type="scientific">Couchioplanes caeruleus</name>
    <dbReference type="NCBI Taxonomy" id="56438"/>
    <lineage>
        <taxon>Bacteria</taxon>
        <taxon>Bacillati</taxon>
        <taxon>Actinomycetota</taxon>
        <taxon>Actinomycetes</taxon>
        <taxon>Micromonosporales</taxon>
        <taxon>Micromonosporaceae</taxon>
        <taxon>Couchioplanes</taxon>
    </lineage>
</organism>
<feature type="transmembrane region" description="Helical" evidence="1">
    <location>
        <begin position="206"/>
        <end position="229"/>
    </location>
</feature>
<comment type="caution">
    <text evidence="3">The sequence shown here is derived from an EMBL/GenBank/DDBJ whole genome shotgun (WGS) entry which is preliminary data.</text>
</comment>
<dbReference type="RefSeq" id="WP_244945511.1">
    <property type="nucleotide sequence ID" value="NZ_RJKL01000001.1"/>
</dbReference>
<dbReference type="InterPro" id="IPR050039">
    <property type="entry name" value="MAB_1171c-like"/>
</dbReference>
<evidence type="ECO:0000256" key="1">
    <source>
        <dbReference type="SAM" id="Phobius"/>
    </source>
</evidence>
<feature type="transmembrane region" description="Helical" evidence="1">
    <location>
        <begin position="39"/>
        <end position="60"/>
    </location>
</feature>